<dbReference type="InterPro" id="IPR018765">
    <property type="entry name" value="DUF2341"/>
</dbReference>
<feature type="non-terminal residue" evidence="2">
    <location>
        <position position="1"/>
    </location>
</feature>
<dbReference type="EMBL" id="BART01021800">
    <property type="protein sequence ID" value="GAH04083.1"/>
    <property type="molecule type" value="Genomic_DNA"/>
</dbReference>
<name>X1E602_9ZZZZ</name>
<reference evidence="2" key="1">
    <citation type="journal article" date="2014" name="Front. Microbiol.">
        <title>High frequency of phylogenetically diverse reductive dehalogenase-homologous genes in deep subseafloor sedimentary metagenomes.</title>
        <authorList>
            <person name="Kawai M."/>
            <person name="Futagami T."/>
            <person name="Toyoda A."/>
            <person name="Takaki Y."/>
            <person name="Nishi S."/>
            <person name="Hori S."/>
            <person name="Arai W."/>
            <person name="Tsubouchi T."/>
            <person name="Morono Y."/>
            <person name="Uchiyama I."/>
            <person name="Ito T."/>
            <person name="Fujiyama A."/>
            <person name="Inagaki F."/>
            <person name="Takami H."/>
        </authorList>
    </citation>
    <scope>NUCLEOTIDE SEQUENCE</scope>
    <source>
        <strain evidence="2">Expedition CK06-06</strain>
    </source>
</reference>
<organism evidence="2">
    <name type="scientific">marine sediment metagenome</name>
    <dbReference type="NCBI Taxonomy" id="412755"/>
    <lineage>
        <taxon>unclassified sequences</taxon>
        <taxon>metagenomes</taxon>
        <taxon>ecological metagenomes</taxon>
    </lineage>
</organism>
<feature type="domain" description="DUF2341" evidence="1">
    <location>
        <begin position="65"/>
        <end position="147"/>
    </location>
</feature>
<sequence length="200" mass="22026">TFVRADWLTDWSNRKSIELTGSSVGQQTDYQVGVKVYYGAGADGTEIVNAVTFSKIYVDSKCQTDFDDIRFTTSDGSTELDYKILEKTDSNNAVIWVEIDTIPVDPDTVIFYIYYGNGGVSTTSNGDDTFLLYDHFDDSSIDVAKWDEDTEGGGLISESGTVLVLDVHPAVSSDSAGVRSDMTFTNDISIMVKRRQTVNN</sequence>
<evidence type="ECO:0000259" key="1">
    <source>
        <dbReference type="Pfam" id="PF10102"/>
    </source>
</evidence>
<gene>
    <name evidence="2" type="ORF">S01H4_40096</name>
</gene>
<dbReference type="Pfam" id="PF10102">
    <property type="entry name" value="DUF2341"/>
    <property type="match status" value="1"/>
</dbReference>
<protein>
    <recommendedName>
        <fullName evidence="1">DUF2341 domain-containing protein</fullName>
    </recommendedName>
</protein>
<evidence type="ECO:0000313" key="2">
    <source>
        <dbReference type="EMBL" id="GAH04083.1"/>
    </source>
</evidence>
<proteinExistence type="predicted"/>
<comment type="caution">
    <text evidence="2">The sequence shown here is derived from an EMBL/GenBank/DDBJ whole genome shotgun (WGS) entry which is preliminary data.</text>
</comment>
<accession>X1E602</accession>
<dbReference type="AlphaFoldDB" id="X1E602"/>